<dbReference type="Pfam" id="PF12833">
    <property type="entry name" value="HTH_18"/>
    <property type="match status" value="1"/>
</dbReference>
<dbReference type="Pfam" id="PF06719">
    <property type="entry name" value="AraC_N"/>
    <property type="match status" value="1"/>
</dbReference>
<dbReference type="PROSITE" id="PS01124">
    <property type="entry name" value="HTH_ARAC_FAMILY_2"/>
    <property type="match status" value="1"/>
</dbReference>
<dbReference type="PANTHER" id="PTHR43436:SF1">
    <property type="entry name" value="TRANSCRIPTIONAL REGULATORY PROTEIN"/>
    <property type="match status" value="1"/>
</dbReference>
<keyword evidence="1" id="KW-0805">Transcription regulation</keyword>
<evidence type="ECO:0000313" key="6">
    <source>
        <dbReference type="Proteomes" id="UP000237284"/>
    </source>
</evidence>
<sequence>MLTQNGNATLAALVADMADTDGDYETAIPALSLYRRSAATSPMPCIYGLGLGITVQGGKRVTLGDKIFDYGPGQSLVTSVDLPVVSYVTQASTEEPYLGIRLDLDARLISQLVADMDFSHTTKACSTSAISVVELDENLLEAICRLIRLLSDRTLLPHIAPLIQQEITARLLHGQHGPTLRHLVTQGSPGQQIAKVLSWLKLNFTQDLSMEELAAKAYMSPSAFRQHFRSLTDMSPLQYLKNLRLQEARQLMMNESLDANSAAVRVGYESASQFSREYTRLFGSPPLRDMKQLRKYSSSK</sequence>
<evidence type="ECO:0000313" key="4">
    <source>
        <dbReference type="EMBL" id="POY50844.1"/>
    </source>
</evidence>
<gene>
    <name evidence="5" type="ORF">F131LOC_007725</name>
    <name evidence="4" type="ORF">F131LOC_01372</name>
</gene>
<evidence type="ECO:0000313" key="5">
    <source>
        <dbReference type="EMBL" id="QPK17205.1"/>
    </source>
</evidence>
<dbReference type="SUPFAM" id="SSF46689">
    <property type="entry name" value="Homeodomain-like"/>
    <property type="match status" value="2"/>
</dbReference>
<dbReference type="InterPro" id="IPR009057">
    <property type="entry name" value="Homeodomain-like_sf"/>
</dbReference>
<dbReference type="Proteomes" id="UP000237284">
    <property type="component" value="Chromosome"/>
</dbReference>
<dbReference type="Gene3D" id="1.10.10.60">
    <property type="entry name" value="Homeodomain-like"/>
    <property type="match status" value="1"/>
</dbReference>
<dbReference type="SMART" id="SM00342">
    <property type="entry name" value="HTH_ARAC"/>
    <property type="match status" value="1"/>
</dbReference>
<dbReference type="EMBL" id="CP065030">
    <property type="protein sequence ID" value="QPK17205.1"/>
    <property type="molecule type" value="Genomic_DNA"/>
</dbReference>
<dbReference type="InterPro" id="IPR018060">
    <property type="entry name" value="HTH_AraC"/>
</dbReference>
<protein>
    <submittedName>
        <fullName evidence="4">AraC family transcriptional regulator</fullName>
    </submittedName>
</protein>
<keyword evidence="2" id="KW-0804">Transcription</keyword>
<organism evidence="4">
    <name type="scientific">Pectobacterium versatile</name>
    <dbReference type="NCBI Taxonomy" id="2488639"/>
    <lineage>
        <taxon>Bacteria</taxon>
        <taxon>Pseudomonadati</taxon>
        <taxon>Pseudomonadota</taxon>
        <taxon>Gammaproteobacteria</taxon>
        <taxon>Enterobacterales</taxon>
        <taxon>Pectobacteriaceae</taxon>
        <taxon>Pectobacterium</taxon>
    </lineage>
</organism>
<dbReference type="AlphaFoldDB" id="A0A855MK46"/>
<dbReference type="PANTHER" id="PTHR43436">
    <property type="entry name" value="ARAC-FAMILY TRANSCRIPTIONAL REGULATOR"/>
    <property type="match status" value="1"/>
</dbReference>
<dbReference type="RefSeq" id="WP_103971192.1">
    <property type="nucleotide sequence ID" value="NZ_CAKLIN010000008.1"/>
</dbReference>
<reference evidence="5 6" key="2">
    <citation type="submission" date="2020-11" db="EMBL/GenBank/DDBJ databases">
        <title>Complete genome sequence of Pectobacterium versatile F131.</title>
        <authorList>
            <person name="Shirshikov F.V."/>
            <person name="Miroshnikov K."/>
            <person name="Toshakov S.V."/>
            <person name="Kabanova A.P."/>
            <person name="Barannik A.P."/>
            <person name="Shneider M."/>
            <person name="Ignatov A.N."/>
            <person name="Miroshnikov K.A."/>
            <person name="Mikhailova Y.V."/>
            <person name="Shelenkov A."/>
            <person name="Yanushevich Y.G."/>
            <person name="Evseev P.V."/>
        </authorList>
    </citation>
    <scope>NUCLEOTIDE SEQUENCE [LARGE SCALE GENOMIC DNA]</scope>
    <source>
        <strain evidence="5 6">F131</strain>
    </source>
</reference>
<evidence type="ECO:0000256" key="1">
    <source>
        <dbReference type="ARBA" id="ARBA00023015"/>
    </source>
</evidence>
<dbReference type="GO" id="GO:0003700">
    <property type="term" value="F:DNA-binding transcription factor activity"/>
    <property type="evidence" value="ECO:0007669"/>
    <property type="project" value="InterPro"/>
</dbReference>
<reference evidence="4" key="1">
    <citation type="submission" date="2017-12" db="EMBL/GenBank/DDBJ databases">
        <title>First report on the novel genomospecies/subspecies of Pectobacterium carotovorum in Russia.</title>
        <authorList>
            <person name="Shirshikov F.V."/>
            <person name="Miroshnikov K."/>
            <person name="Toshakov S.V."/>
            <person name="Kabanova A.P."/>
            <person name="Barannik A.P."/>
            <person name="Shneider M."/>
            <person name="Ignatov A.N."/>
            <person name="Miroshnikov K.A."/>
        </authorList>
    </citation>
    <scope>NUCLEOTIDE SEQUENCE [LARGE SCALE GENOMIC DNA]</scope>
    <source>
        <strain evidence="4">F131</strain>
    </source>
</reference>
<dbReference type="GO" id="GO:0043565">
    <property type="term" value="F:sequence-specific DNA binding"/>
    <property type="evidence" value="ECO:0007669"/>
    <property type="project" value="InterPro"/>
</dbReference>
<feature type="domain" description="HTH araC/xylS-type" evidence="3">
    <location>
        <begin position="194"/>
        <end position="292"/>
    </location>
</feature>
<dbReference type="EMBL" id="PDVW01000005">
    <property type="protein sequence ID" value="POY50844.1"/>
    <property type="molecule type" value="Genomic_DNA"/>
</dbReference>
<proteinExistence type="predicted"/>
<accession>A0A855MK46</accession>
<name>A0A855MK46_9GAMM</name>
<evidence type="ECO:0000259" key="3">
    <source>
        <dbReference type="PROSITE" id="PS01124"/>
    </source>
</evidence>
<dbReference type="InterPro" id="IPR009594">
    <property type="entry name" value="Tscrpt_reg_HTH_AraC_N"/>
</dbReference>
<evidence type="ECO:0000256" key="2">
    <source>
        <dbReference type="ARBA" id="ARBA00023163"/>
    </source>
</evidence>